<feature type="non-terminal residue" evidence="10">
    <location>
        <position position="148"/>
    </location>
</feature>
<dbReference type="InterPro" id="IPR025885">
    <property type="entry name" value="PapC_N"/>
</dbReference>
<evidence type="ECO:0000256" key="4">
    <source>
        <dbReference type="ARBA" id="ARBA00022692"/>
    </source>
</evidence>
<keyword evidence="7" id="KW-0998">Cell outer membrane</keyword>
<evidence type="ECO:0000256" key="8">
    <source>
        <dbReference type="SAM" id="SignalP"/>
    </source>
</evidence>
<evidence type="ECO:0000256" key="3">
    <source>
        <dbReference type="ARBA" id="ARBA00022448"/>
    </source>
</evidence>
<gene>
    <name evidence="10" type="ORF">G0E43_22710</name>
</gene>
<dbReference type="AlphaFoldDB" id="A0A703XIU1"/>
<keyword evidence="4" id="KW-0812">Transmembrane</keyword>
<dbReference type="SUPFAM" id="SSF141729">
    <property type="entry name" value="FimD N-terminal domain-like"/>
    <property type="match status" value="1"/>
</dbReference>
<name>A0A703XIU1_SALER</name>
<dbReference type="GO" id="GO:0009297">
    <property type="term" value="P:pilus assembly"/>
    <property type="evidence" value="ECO:0007669"/>
    <property type="project" value="InterPro"/>
</dbReference>
<comment type="caution">
    <text evidence="10">The sequence shown here is derived from an EMBL/GenBank/DDBJ whole genome shotgun (WGS) entry which is preliminary data.</text>
</comment>
<comment type="subcellular location">
    <subcellularLocation>
        <location evidence="1">Cell outer membrane</location>
        <topology evidence="1">Multi-pass membrane protein</topology>
    </subcellularLocation>
</comment>
<evidence type="ECO:0000256" key="1">
    <source>
        <dbReference type="ARBA" id="ARBA00004571"/>
    </source>
</evidence>
<evidence type="ECO:0000256" key="7">
    <source>
        <dbReference type="ARBA" id="ARBA00023237"/>
    </source>
</evidence>
<evidence type="ECO:0000256" key="5">
    <source>
        <dbReference type="ARBA" id="ARBA00022729"/>
    </source>
</evidence>
<dbReference type="PANTHER" id="PTHR30451:SF4">
    <property type="entry name" value="OUTER MEMBRANE USHER PROTEIN YQIG-RELATED"/>
    <property type="match status" value="1"/>
</dbReference>
<dbReference type="EMBL" id="DAAMQN010000243">
    <property type="protein sequence ID" value="HAC7761257.1"/>
    <property type="molecule type" value="Genomic_DNA"/>
</dbReference>
<feature type="chain" id="PRO_5027721574" description="PapC N-terminal domain-containing protein" evidence="8">
    <location>
        <begin position="22"/>
        <end position="148"/>
    </location>
</feature>
<keyword evidence="5 8" id="KW-0732">Signal</keyword>
<dbReference type="PANTHER" id="PTHR30451">
    <property type="entry name" value="OUTER MEMBRANE USHER PROTEIN"/>
    <property type="match status" value="1"/>
</dbReference>
<keyword evidence="3" id="KW-0813">Transport</keyword>
<organism evidence="10">
    <name type="scientific">Salmonella enterica</name>
    <name type="common">Salmonella choleraesuis</name>
    <dbReference type="NCBI Taxonomy" id="28901"/>
    <lineage>
        <taxon>Bacteria</taxon>
        <taxon>Pseudomonadati</taxon>
        <taxon>Pseudomonadota</taxon>
        <taxon>Gammaproteobacteria</taxon>
        <taxon>Enterobacterales</taxon>
        <taxon>Enterobacteriaceae</taxon>
        <taxon>Salmonella</taxon>
    </lineage>
</organism>
<protein>
    <recommendedName>
        <fullName evidence="9">PapC N-terminal domain-containing protein</fullName>
    </recommendedName>
</protein>
<reference evidence="10" key="2">
    <citation type="submission" date="2018-07" db="EMBL/GenBank/DDBJ databases">
        <authorList>
            <consortium name="NCBI Pathogen Detection Project"/>
        </authorList>
    </citation>
    <scope>NUCLEOTIDE SEQUENCE</scope>
    <source>
        <strain evidence="10">Salmonella_Enteritidis_72-17</strain>
    </source>
</reference>
<dbReference type="Gene3D" id="3.10.20.410">
    <property type="match status" value="1"/>
</dbReference>
<dbReference type="InterPro" id="IPR037224">
    <property type="entry name" value="PapC_N_sf"/>
</dbReference>
<feature type="domain" description="PapC N-terminal" evidence="9">
    <location>
        <begin position="23"/>
        <end position="146"/>
    </location>
</feature>
<evidence type="ECO:0000313" key="10">
    <source>
        <dbReference type="EMBL" id="HAC7761257.1"/>
    </source>
</evidence>
<dbReference type="GO" id="GO:0015473">
    <property type="term" value="F:fimbrial usher porin activity"/>
    <property type="evidence" value="ECO:0007669"/>
    <property type="project" value="InterPro"/>
</dbReference>
<evidence type="ECO:0000256" key="2">
    <source>
        <dbReference type="ARBA" id="ARBA00008064"/>
    </source>
</evidence>
<accession>A0A703XIU1</accession>
<reference evidence="10" key="1">
    <citation type="journal article" date="2018" name="Genome Biol.">
        <title>SKESA: strategic k-mer extension for scrupulous assemblies.</title>
        <authorList>
            <person name="Souvorov A."/>
            <person name="Agarwala R."/>
            <person name="Lipman D.J."/>
        </authorList>
    </citation>
    <scope>NUCLEOTIDE SEQUENCE</scope>
    <source>
        <strain evidence="10">Salmonella_Enteritidis_72-17</strain>
    </source>
</reference>
<sequence length="148" mass="16455">MKITRLAILITLTFSVLKSQATEFNASLLDSGNLSNVDLTAFSREGYVAPGNYILDIWLNDQPVREQYPVRVVPVAGRDAAVICVTTDMVAMLGLKDKIIHGLKPVTGIPDGQCLELRSADSQVRYSAENQRLTFIIPQAWMRYQDPD</sequence>
<dbReference type="InterPro" id="IPR000015">
    <property type="entry name" value="Fimb_usher"/>
</dbReference>
<feature type="signal peptide" evidence="8">
    <location>
        <begin position="1"/>
        <end position="21"/>
    </location>
</feature>
<evidence type="ECO:0000259" key="9">
    <source>
        <dbReference type="Pfam" id="PF13954"/>
    </source>
</evidence>
<evidence type="ECO:0000256" key="6">
    <source>
        <dbReference type="ARBA" id="ARBA00023136"/>
    </source>
</evidence>
<dbReference type="FunFam" id="3.10.20.410:FF:000008">
    <property type="entry name" value="Fimbrial biogenesis outer membrane usher protein"/>
    <property type="match status" value="1"/>
</dbReference>
<keyword evidence="6" id="KW-0472">Membrane</keyword>
<comment type="similarity">
    <text evidence="2">Belongs to the fimbrial export usher family.</text>
</comment>
<dbReference type="GO" id="GO:0009279">
    <property type="term" value="C:cell outer membrane"/>
    <property type="evidence" value="ECO:0007669"/>
    <property type="project" value="UniProtKB-SubCell"/>
</dbReference>
<dbReference type="Pfam" id="PF13954">
    <property type="entry name" value="PapC_N"/>
    <property type="match status" value="1"/>
</dbReference>
<proteinExistence type="inferred from homology"/>